<reference evidence="2" key="1">
    <citation type="submission" date="2016-11" db="EMBL/GenBank/DDBJ databases">
        <authorList>
            <person name="Varghese N."/>
            <person name="Submissions S."/>
        </authorList>
    </citation>
    <scope>NUCLEOTIDE SEQUENCE [LARGE SCALE GENOMIC DNA]</scope>
    <source>
        <strain evidence="2">DSM 17659</strain>
    </source>
</reference>
<name>A0A1M5G3V3_9FLAO</name>
<evidence type="ECO:0000313" key="1">
    <source>
        <dbReference type="EMBL" id="SHF98480.1"/>
    </source>
</evidence>
<protein>
    <submittedName>
        <fullName evidence="1">Uncharacterized protein</fullName>
    </submittedName>
</protein>
<dbReference type="AlphaFoldDB" id="A0A1M5G3V3"/>
<sequence>MLKRLYEFFLKPSAYKNQSSLTKLKLKFFPDLDRTYTAQIFDGFSFQIIYFLKMYYPKNK</sequence>
<organism evidence="1 2">
    <name type="scientific">Flavobacterium micromati</name>
    <dbReference type="NCBI Taxonomy" id="229205"/>
    <lineage>
        <taxon>Bacteria</taxon>
        <taxon>Pseudomonadati</taxon>
        <taxon>Bacteroidota</taxon>
        <taxon>Flavobacteriia</taxon>
        <taxon>Flavobacteriales</taxon>
        <taxon>Flavobacteriaceae</taxon>
        <taxon>Flavobacterium</taxon>
    </lineage>
</organism>
<accession>A0A1M5G3V3</accession>
<evidence type="ECO:0000313" key="2">
    <source>
        <dbReference type="Proteomes" id="UP000184020"/>
    </source>
</evidence>
<gene>
    <name evidence="1" type="ORF">SAMN05444372_101436</name>
</gene>
<proteinExistence type="predicted"/>
<dbReference type="EMBL" id="FQWF01000001">
    <property type="protein sequence ID" value="SHF98480.1"/>
    <property type="molecule type" value="Genomic_DNA"/>
</dbReference>
<keyword evidence="2" id="KW-1185">Reference proteome</keyword>
<dbReference type="Proteomes" id="UP000184020">
    <property type="component" value="Unassembled WGS sequence"/>
</dbReference>